<dbReference type="PROSITE" id="PS50883">
    <property type="entry name" value="EAL"/>
    <property type="match status" value="1"/>
</dbReference>
<dbReference type="Pfam" id="PF13185">
    <property type="entry name" value="GAF_2"/>
    <property type="match status" value="1"/>
</dbReference>
<sequence length="860" mass="95530">MSGVVGDWVWEQDTEHRLIRLAGQVVEGDAEAKPDALLGYRRWELALMPAEDGMDWLAHRAMLECREPFRNLLLRREGQDGRITFVSVSGMPCYDSDGNWTGYRGIGQDVTEEQQRYHTVQRFQASMDASPDCIMITDFETHQMQYINDTACAVMGFPREELMKLKPHEISGLTREEVAQIFSAAMSAGPEGQTAPPFLAATKDGSRKGWWEPHHRGVRIDGRWVIVTVSRQITRRVLAEQAELRAKRMYATLSATNEAIMQVKNAGELFQQVCDAAVDAGKMASASILLTDESTGALFVSASAGIGQEALRHTRISTDSTVPEGHGLNGTAYRSGEPCVSNDFQSDPRTAPWHESAKVTNLKSAASIPILRDGKSVGVLFLCAGERRAFDDETLGLLTRMTENLSFALQTLEHEQDRARAEERIRYMATHDALTGLPNRVLYGELLDQALLTAQRYGRNPAVMFIDLDRFKLINDSLGHAAGDVLLKEMTKRLRSVLRASDVLARMGGDEFVILLQDVECRDDAVTVARKLLDVALEPMTILDHECRVTASIGISLYPAHGEDQQTLMKNADTAMYLAKENGKNAFEIYETGMQSQSIERLELEAALRTALVKEEFHLHYQAKLDLKTNRITGVEALLRWEHPGLGPVSPQQFIPLCEENGAIVPIGRWVLKTACKQNVEWQRQGLPPVKMAVNLSARQFSDPDLLNDIHAALNESGMDPTLLELELTESMVMLNPARTIEILTAIKSIGVRTALDDFGVGYSSLAQIKGFPIDTLKVDRSFIRNLPESDQDRAITQAIINMARTLSLQVVAEGVETQAQETYLRDISCDESQGFYFSRPASPEDFATLLKGHGIDLPG</sequence>
<dbReference type="Gene3D" id="3.30.70.270">
    <property type="match status" value="1"/>
</dbReference>
<dbReference type="SUPFAM" id="SSF141868">
    <property type="entry name" value="EAL domain-like"/>
    <property type="match status" value="1"/>
</dbReference>
<dbReference type="InterPro" id="IPR001633">
    <property type="entry name" value="EAL_dom"/>
</dbReference>
<dbReference type="NCBIfam" id="TIGR00254">
    <property type="entry name" value="GGDEF"/>
    <property type="match status" value="1"/>
</dbReference>
<dbReference type="EMBL" id="JBHSDI010000001">
    <property type="protein sequence ID" value="MFC4257660.1"/>
    <property type="molecule type" value="Genomic_DNA"/>
</dbReference>
<evidence type="ECO:0000313" key="7">
    <source>
        <dbReference type="Proteomes" id="UP001595798"/>
    </source>
</evidence>
<dbReference type="SUPFAM" id="SSF55785">
    <property type="entry name" value="PYP-like sensor domain (PAS domain)"/>
    <property type="match status" value="2"/>
</dbReference>
<feature type="domain" description="PAS" evidence="2">
    <location>
        <begin position="119"/>
        <end position="163"/>
    </location>
</feature>
<dbReference type="Pfam" id="PF00990">
    <property type="entry name" value="GGDEF"/>
    <property type="match status" value="1"/>
</dbReference>
<dbReference type="Gene3D" id="3.30.450.40">
    <property type="match status" value="1"/>
</dbReference>
<dbReference type="InterPro" id="IPR000014">
    <property type="entry name" value="PAS"/>
</dbReference>
<evidence type="ECO:0000259" key="2">
    <source>
        <dbReference type="PROSITE" id="PS50112"/>
    </source>
</evidence>
<accession>A0ABV8QBG4</accession>
<proteinExistence type="predicted"/>
<reference evidence="7" key="1">
    <citation type="journal article" date="2019" name="Int. J. Syst. Evol. Microbiol.">
        <title>The Global Catalogue of Microorganisms (GCM) 10K type strain sequencing project: providing services to taxonomists for standard genome sequencing and annotation.</title>
        <authorList>
            <consortium name="The Broad Institute Genomics Platform"/>
            <consortium name="The Broad Institute Genome Sequencing Center for Infectious Disease"/>
            <person name="Wu L."/>
            <person name="Ma J."/>
        </authorList>
    </citation>
    <scope>NUCLEOTIDE SEQUENCE [LARGE SCALE GENOMIC DNA]</scope>
    <source>
        <strain evidence="7">CECT 7297</strain>
    </source>
</reference>
<dbReference type="Pfam" id="PF00563">
    <property type="entry name" value="EAL"/>
    <property type="match status" value="1"/>
</dbReference>
<evidence type="ECO:0000259" key="5">
    <source>
        <dbReference type="PROSITE" id="PS50887"/>
    </source>
</evidence>
<dbReference type="CDD" id="cd01948">
    <property type="entry name" value="EAL"/>
    <property type="match status" value="1"/>
</dbReference>
<evidence type="ECO:0000259" key="3">
    <source>
        <dbReference type="PROSITE" id="PS50113"/>
    </source>
</evidence>
<dbReference type="PIRSF" id="PIRSF005925">
    <property type="entry name" value="Dos"/>
    <property type="match status" value="1"/>
</dbReference>
<protein>
    <submittedName>
        <fullName evidence="6">EAL domain-containing protein</fullName>
    </submittedName>
</protein>
<dbReference type="InterPro" id="IPR035919">
    <property type="entry name" value="EAL_sf"/>
</dbReference>
<dbReference type="InterPro" id="IPR029787">
    <property type="entry name" value="Nucleotide_cyclase"/>
</dbReference>
<comment type="caution">
    <text evidence="6">The sequence shown here is derived from an EMBL/GenBank/DDBJ whole genome shotgun (WGS) entry which is preliminary data.</text>
</comment>
<dbReference type="PROSITE" id="PS50113">
    <property type="entry name" value="PAC"/>
    <property type="match status" value="1"/>
</dbReference>
<evidence type="ECO:0000259" key="4">
    <source>
        <dbReference type="PROSITE" id="PS50883"/>
    </source>
</evidence>
<dbReference type="InterPro" id="IPR043128">
    <property type="entry name" value="Rev_trsase/Diguanyl_cyclase"/>
</dbReference>
<feature type="domain" description="GGDEF" evidence="5">
    <location>
        <begin position="459"/>
        <end position="592"/>
    </location>
</feature>
<dbReference type="InterPro" id="IPR000700">
    <property type="entry name" value="PAS-assoc_C"/>
</dbReference>
<organism evidence="6 7">
    <name type="scientific">Marinobacter lacisalsi</name>
    <dbReference type="NCBI Taxonomy" id="475979"/>
    <lineage>
        <taxon>Bacteria</taxon>
        <taxon>Pseudomonadati</taxon>
        <taxon>Pseudomonadota</taxon>
        <taxon>Gammaproteobacteria</taxon>
        <taxon>Pseudomonadales</taxon>
        <taxon>Marinobacteraceae</taxon>
        <taxon>Marinobacter</taxon>
    </lineage>
</organism>
<dbReference type="Proteomes" id="UP001595798">
    <property type="component" value="Unassembled WGS sequence"/>
</dbReference>
<evidence type="ECO:0000256" key="1">
    <source>
        <dbReference type="SAM" id="MobiDB-lite"/>
    </source>
</evidence>
<dbReference type="SUPFAM" id="SSF55781">
    <property type="entry name" value="GAF domain-like"/>
    <property type="match status" value="1"/>
</dbReference>
<dbReference type="InterPro" id="IPR000160">
    <property type="entry name" value="GGDEF_dom"/>
</dbReference>
<dbReference type="NCBIfam" id="TIGR00229">
    <property type="entry name" value="sensory_box"/>
    <property type="match status" value="1"/>
</dbReference>
<dbReference type="InterPro" id="IPR013767">
    <property type="entry name" value="PAS_fold"/>
</dbReference>
<dbReference type="RefSeq" id="WP_379884898.1">
    <property type="nucleotide sequence ID" value="NZ_JBHSDI010000001.1"/>
</dbReference>
<dbReference type="SMART" id="SM00052">
    <property type="entry name" value="EAL"/>
    <property type="match status" value="1"/>
</dbReference>
<dbReference type="InterPro" id="IPR003018">
    <property type="entry name" value="GAF"/>
</dbReference>
<dbReference type="InterPro" id="IPR052155">
    <property type="entry name" value="Biofilm_reg_signaling"/>
</dbReference>
<dbReference type="Pfam" id="PF00989">
    <property type="entry name" value="PAS"/>
    <property type="match status" value="1"/>
</dbReference>
<dbReference type="PANTHER" id="PTHR44757">
    <property type="entry name" value="DIGUANYLATE CYCLASE DGCP"/>
    <property type="match status" value="1"/>
</dbReference>
<feature type="domain" description="PAC" evidence="3">
    <location>
        <begin position="70"/>
        <end position="122"/>
    </location>
</feature>
<dbReference type="PROSITE" id="PS50112">
    <property type="entry name" value="PAS"/>
    <property type="match status" value="1"/>
</dbReference>
<name>A0ABV8QBG4_9GAMM</name>
<dbReference type="SMART" id="SM00065">
    <property type="entry name" value="GAF"/>
    <property type="match status" value="1"/>
</dbReference>
<feature type="domain" description="EAL" evidence="4">
    <location>
        <begin position="601"/>
        <end position="855"/>
    </location>
</feature>
<dbReference type="SUPFAM" id="SSF55073">
    <property type="entry name" value="Nucleotide cyclase"/>
    <property type="match status" value="1"/>
</dbReference>
<dbReference type="CDD" id="cd01949">
    <property type="entry name" value="GGDEF"/>
    <property type="match status" value="1"/>
</dbReference>
<dbReference type="SMART" id="SM00267">
    <property type="entry name" value="GGDEF"/>
    <property type="match status" value="1"/>
</dbReference>
<dbReference type="SMART" id="SM00091">
    <property type="entry name" value="PAS"/>
    <property type="match status" value="1"/>
</dbReference>
<feature type="region of interest" description="Disordered" evidence="1">
    <location>
        <begin position="319"/>
        <end position="351"/>
    </location>
</feature>
<gene>
    <name evidence="6" type="ORF">ACFOZ5_01305</name>
</gene>
<dbReference type="InterPro" id="IPR035965">
    <property type="entry name" value="PAS-like_dom_sf"/>
</dbReference>
<dbReference type="Gene3D" id="3.20.20.450">
    <property type="entry name" value="EAL domain"/>
    <property type="match status" value="1"/>
</dbReference>
<keyword evidence="7" id="KW-1185">Reference proteome</keyword>
<dbReference type="PANTHER" id="PTHR44757:SF2">
    <property type="entry name" value="BIOFILM ARCHITECTURE MAINTENANCE PROTEIN MBAA"/>
    <property type="match status" value="1"/>
</dbReference>
<dbReference type="InterPro" id="IPR029016">
    <property type="entry name" value="GAF-like_dom_sf"/>
</dbReference>
<dbReference type="InterPro" id="IPR012226">
    <property type="entry name" value="Diguanyl_cyclase/Pdiesterase"/>
</dbReference>
<dbReference type="Gene3D" id="3.30.450.20">
    <property type="entry name" value="PAS domain"/>
    <property type="match status" value="2"/>
</dbReference>
<dbReference type="PROSITE" id="PS50887">
    <property type="entry name" value="GGDEF"/>
    <property type="match status" value="1"/>
</dbReference>
<evidence type="ECO:0000313" key="6">
    <source>
        <dbReference type="EMBL" id="MFC4257660.1"/>
    </source>
</evidence>